<dbReference type="GO" id="GO:0030497">
    <property type="term" value="P:fatty acid elongation"/>
    <property type="evidence" value="ECO:0007669"/>
    <property type="project" value="UniProtKB-ARBA"/>
</dbReference>
<sequence>MPGTPREPFDAAVTGVGMVTAAGVGTAVCWERVCEAAGTAAAQVPGLAAVPARFGCPVPGFDGAALIGRRKAWRLDRCNQFALVAAAEAVADAGLDTDTWDGARVGVVLGCGLGGAASWEKQYDVLREQGPERVSPLLIPLLAPNMSAGHIALELGARGPNLVTATACASGTTAVGTARELLRSGACDVVVTGGTEACMTPSLATGFSQMGALSARHDDITGASRPFDAQRDGFVLAEGAAVLVLERPEDARARGARVRARVSGYGASADAHHPTAPDPEGAGAELALRAALADADLGPQDIDHVNAHGTSTPLNDVTEARLVRRVLGERPSVTSVKGVLGHALGAAGAIEAALTALTVEHGLVPPTANLDSQDPQAEIDVVAKAPREGEVRAAVSNSFGFGGQNAVLLLTAA</sequence>
<dbReference type="FunFam" id="3.40.47.10:FF:000029">
    <property type="entry name" value="3-oxoacyl-[acyl-carrier-protein] synthase 1"/>
    <property type="match status" value="1"/>
</dbReference>
<dbReference type="GeneID" id="75185015"/>
<dbReference type="InterPro" id="IPR014031">
    <property type="entry name" value="Ketoacyl_synth_C"/>
</dbReference>
<comment type="similarity">
    <text evidence="1 4">Belongs to the thiolase-like superfamily. Beta-ketoacyl-ACP synthases family.</text>
</comment>
<dbReference type="Pfam" id="PF00109">
    <property type="entry name" value="ketoacyl-synt"/>
    <property type="match status" value="1"/>
</dbReference>
<dbReference type="GO" id="GO:0004315">
    <property type="term" value="F:3-oxoacyl-[acyl-carrier-protein] synthase activity"/>
    <property type="evidence" value="ECO:0007669"/>
    <property type="project" value="InterPro"/>
</dbReference>
<dbReference type="Gene3D" id="3.40.47.10">
    <property type="match status" value="2"/>
</dbReference>
<dbReference type="PROSITE" id="PS00606">
    <property type="entry name" value="KS3_1"/>
    <property type="match status" value="1"/>
</dbReference>
<dbReference type="Proteomes" id="UP000298111">
    <property type="component" value="Unassembled WGS sequence"/>
</dbReference>
<accession>A0A6C1BWS6</accession>
<dbReference type="RefSeq" id="WP_016467648.1">
    <property type="nucleotide sequence ID" value="NZ_BBQG01000011.1"/>
</dbReference>
<dbReference type="InterPro" id="IPR014030">
    <property type="entry name" value="Ketoacyl_synth_N"/>
</dbReference>
<evidence type="ECO:0000313" key="5">
    <source>
        <dbReference type="EMBL" id="TGG88516.1"/>
    </source>
</evidence>
<dbReference type="InterPro" id="IPR016039">
    <property type="entry name" value="Thiolase-like"/>
</dbReference>
<evidence type="ECO:0000313" key="6">
    <source>
        <dbReference type="Proteomes" id="UP000298111"/>
    </source>
</evidence>
<dbReference type="InterPro" id="IPR018201">
    <property type="entry name" value="Ketoacyl_synth_AS"/>
</dbReference>
<comment type="caution">
    <text evidence="5">The sequence shown here is derived from an EMBL/GenBank/DDBJ whole genome shotgun (WGS) entry which is preliminary data.</text>
</comment>
<dbReference type="EMBL" id="RCIY01000009">
    <property type="protein sequence ID" value="TGG88516.1"/>
    <property type="molecule type" value="Genomic_DNA"/>
</dbReference>
<dbReference type="CDD" id="cd00834">
    <property type="entry name" value="KAS_I_II"/>
    <property type="match status" value="1"/>
</dbReference>
<evidence type="ECO:0000256" key="1">
    <source>
        <dbReference type="ARBA" id="ARBA00008467"/>
    </source>
</evidence>
<dbReference type="Pfam" id="PF02801">
    <property type="entry name" value="Ketoacyl-synt_C"/>
    <property type="match status" value="1"/>
</dbReference>
<evidence type="ECO:0000256" key="3">
    <source>
        <dbReference type="ARBA" id="ARBA00023315"/>
    </source>
</evidence>
<dbReference type="InterPro" id="IPR000794">
    <property type="entry name" value="Beta-ketoacyl_synthase"/>
</dbReference>
<dbReference type="FunFam" id="3.40.47.10:FF:000018">
    <property type="entry name" value="3-oxoacyl-[acyl-carrier-protein] synthase 2"/>
    <property type="match status" value="1"/>
</dbReference>
<dbReference type="PANTHER" id="PTHR11712:SF347">
    <property type="entry name" value="BETA KETOACYL-ACYL CARRIER PROTEIN SYNTHASE"/>
    <property type="match status" value="1"/>
</dbReference>
<proteinExistence type="inferred from homology"/>
<name>A0A6C1BWS6_9ACTN</name>
<evidence type="ECO:0000256" key="2">
    <source>
        <dbReference type="ARBA" id="ARBA00022679"/>
    </source>
</evidence>
<dbReference type="PANTHER" id="PTHR11712">
    <property type="entry name" value="POLYKETIDE SYNTHASE-RELATED"/>
    <property type="match status" value="1"/>
</dbReference>
<dbReference type="PROSITE" id="PS52004">
    <property type="entry name" value="KS3_2"/>
    <property type="match status" value="1"/>
</dbReference>
<keyword evidence="2 4" id="KW-0808">Transferase</keyword>
<evidence type="ECO:0000256" key="4">
    <source>
        <dbReference type="RuleBase" id="RU003694"/>
    </source>
</evidence>
<keyword evidence="3" id="KW-0012">Acyltransferase</keyword>
<dbReference type="SUPFAM" id="SSF53901">
    <property type="entry name" value="Thiolase-like"/>
    <property type="match status" value="2"/>
</dbReference>
<dbReference type="InterPro" id="IPR020841">
    <property type="entry name" value="PKS_Beta-ketoAc_synthase_dom"/>
</dbReference>
<gene>
    <name evidence="5" type="ORF">D8771_03315</name>
</gene>
<organism evidence="5 6">
    <name type="scientific">Streptomyces albus</name>
    <dbReference type="NCBI Taxonomy" id="1888"/>
    <lineage>
        <taxon>Bacteria</taxon>
        <taxon>Bacillati</taxon>
        <taxon>Actinomycetota</taxon>
        <taxon>Actinomycetes</taxon>
        <taxon>Kitasatosporales</taxon>
        <taxon>Streptomycetaceae</taxon>
        <taxon>Streptomyces</taxon>
    </lineage>
</organism>
<protein>
    <submittedName>
        <fullName evidence="5">Beta-ketoacyl-[acyl-carrier-protein] synthase family protein</fullName>
    </submittedName>
</protein>
<dbReference type="SMART" id="SM00825">
    <property type="entry name" value="PKS_KS"/>
    <property type="match status" value="1"/>
</dbReference>
<reference evidence="5 6" key="1">
    <citation type="submission" date="2018-10" db="EMBL/GenBank/DDBJ databases">
        <title>Isolation of pseudouridimycin from Streptomyces albus DSM 40763.</title>
        <authorList>
            <person name="Rosenqvist P."/>
            <person name="Metsae-Ketelae M."/>
            <person name="Virta P."/>
        </authorList>
    </citation>
    <scope>NUCLEOTIDE SEQUENCE [LARGE SCALE GENOMIC DNA]</scope>
    <source>
        <strain evidence="5 6">DSM 40763</strain>
    </source>
</reference>
<dbReference type="NCBIfam" id="NF005589">
    <property type="entry name" value="PRK07314.1"/>
    <property type="match status" value="1"/>
</dbReference>
<dbReference type="AlphaFoldDB" id="A0A6C1BWS6"/>